<reference evidence="2" key="1">
    <citation type="journal article" date="2014" name="Genome Announc.">
        <title>Draft genome sequence of Rhodosporidium toruloides CECT1137, an oleaginous yeast of biotechnological interest.</title>
        <authorList>
            <person name="Morin N."/>
            <person name="Calcas X."/>
            <person name="Devillers H."/>
            <person name="Durrens P."/>
            <person name="Sherman D.J."/>
            <person name="Nicaud J.-M."/>
            <person name="Neuveglise C."/>
        </authorList>
    </citation>
    <scope>NUCLEOTIDE SEQUENCE</scope>
    <source>
        <strain evidence="2">CECT1137</strain>
    </source>
</reference>
<evidence type="ECO:0000256" key="1">
    <source>
        <dbReference type="SAM" id="MobiDB-lite"/>
    </source>
</evidence>
<sequence>MMLNALRSASRTLSRTAQAAGKRTPLAVPSHSRLISTSSSALSPILSSAASRLSSAASRPQSSLLQRELAQAGARPGFWHSSPSPLSSAVQQQVRGYKMPKCMRRKASPLARNGGKGKTARRKGMLKAKRRRMRIKKIN</sequence>
<evidence type="ECO:0000313" key="2">
    <source>
        <dbReference type="EMBL" id="CDR48156.1"/>
    </source>
</evidence>
<name>A0A061BDY6_RHOTO</name>
<protein>
    <submittedName>
        <fullName evidence="2">RHTO0S16e02454g1_1</fullName>
    </submittedName>
</protein>
<organism evidence="2">
    <name type="scientific">Rhodotorula toruloides</name>
    <name type="common">Yeast</name>
    <name type="synonym">Rhodosporidium toruloides</name>
    <dbReference type="NCBI Taxonomy" id="5286"/>
    <lineage>
        <taxon>Eukaryota</taxon>
        <taxon>Fungi</taxon>
        <taxon>Dikarya</taxon>
        <taxon>Basidiomycota</taxon>
        <taxon>Pucciniomycotina</taxon>
        <taxon>Microbotryomycetes</taxon>
        <taxon>Sporidiobolales</taxon>
        <taxon>Sporidiobolaceae</taxon>
        <taxon>Rhodotorula</taxon>
    </lineage>
</organism>
<dbReference type="OrthoDB" id="10424301at2759"/>
<dbReference type="EMBL" id="LK052951">
    <property type="protein sequence ID" value="CDR48156.1"/>
    <property type="molecule type" value="Genomic_DNA"/>
</dbReference>
<feature type="region of interest" description="Disordered" evidence="1">
    <location>
        <begin position="49"/>
        <end position="87"/>
    </location>
</feature>
<feature type="compositionally biased region" description="Polar residues" evidence="1">
    <location>
        <begin position="7"/>
        <end position="17"/>
    </location>
</feature>
<feature type="compositionally biased region" description="Low complexity" evidence="1">
    <location>
        <begin position="49"/>
        <end position="65"/>
    </location>
</feature>
<dbReference type="AlphaFoldDB" id="A0A061BDY6"/>
<gene>
    <name evidence="2" type="ORF">RHTO0S_16e02454g</name>
</gene>
<accession>A0A061BDY6</accession>
<feature type="region of interest" description="Disordered" evidence="1">
    <location>
        <begin position="1"/>
        <end position="32"/>
    </location>
</feature>
<proteinExistence type="predicted"/>